<dbReference type="HOGENOM" id="CLU_2243882_0_0_2"/>
<dbReference type="AlphaFoldDB" id="E1RF98"/>
<dbReference type="KEGG" id="mpi:Mpet_0268"/>
<dbReference type="PROSITE" id="PS51257">
    <property type="entry name" value="PROKAR_LIPOPROTEIN"/>
    <property type="match status" value="1"/>
</dbReference>
<dbReference type="OrthoDB" id="372361at2157"/>
<name>E1RF98_METP4</name>
<dbReference type="EMBL" id="CP002117">
    <property type="protein sequence ID" value="ADN35046.1"/>
    <property type="molecule type" value="Genomic_DNA"/>
</dbReference>
<dbReference type="Proteomes" id="UP000006565">
    <property type="component" value="Chromosome"/>
</dbReference>
<dbReference type="RefSeq" id="WP_013328225.1">
    <property type="nucleotide sequence ID" value="NC_014507.1"/>
</dbReference>
<dbReference type="GeneID" id="9742711"/>
<proteinExistence type="predicted"/>
<organism evidence="1 2">
    <name type="scientific">Methanolacinia petrolearia (strain DSM 11571 / OCM 486 / SEBR 4847)</name>
    <name type="common">Methanoplanus petrolearius</name>
    <dbReference type="NCBI Taxonomy" id="679926"/>
    <lineage>
        <taxon>Archaea</taxon>
        <taxon>Methanobacteriati</taxon>
        <taxon>Methanobacteriota</taxon>
        <taxon>Stenosarchaea group</taxon>
        <taxon>Methanomicrobia</taxon>
        <taxon>Methanomicrobiales</taxon>
        <taxon>Methanomicrobiaceae</taxon>
        <taxon>Methanolacinia</taxon>
    </lineage>
</organism>
<keyword evidence="2" id="KW-1185">Reference proteome</keyword>
<protein>
    <recommendedName>
        <fullName evidence="3">Lipoprotein</fullName>
    </recommendedName>
</protein>
<gene>
    <name evidence="1" type="ordered locus">Mpet_0268</name>
</gene>
<evidence type="ECO:0008006" key="3">
    <source>
        <dbReference type="Google" id="ProtNLM"/>
    </source>
</evidence>
<reference evidence="1 2" key="1">
    <citation type="journal article" date="2010" name="Stand. Genomic Sci.">
        <title>Complete genome sequence of Methanoplanus petrolearius type strain (SEBR 4847).</title>
        <authorList>
            <person name="Brambilla E."/>
            <person name="Djao O.D."/>
            <person name="Daligault H."/>
            <person name="Lapidus A."/>
            <person name="Lucas S."/>
            <person name="Hammon N."/>
            <person name="Nolan M."/>
            <person name="Tice H."/>
            <person name="Cheng J.F."/>
            <person name="Han C."/>
            <person name="Tapia R."/>
            <person name="Goodwin L."/>
            <person name="Pitluck S."/>
            <person name="Liolios K."/>
            <person name="Ivanova N."/>
            <person name="Mavromatis K."/>
            <person name="Mikhailova N."/>
            <person name="Pati A."/>
            <person name="Chen A."/>
            <person name="Palaniappan K."/>
            <person name="Land M."/>
            <person name="Hauser L."/>
            <person name="Chang Y.J."/>
            <person name="Jeffries C.D."/>
            <person name="Rohde M."/>
            <person name="Spring S."/>
            <person name="Sikorski J."/>
            <person name="Goker M."/>
            <person name="Woyke T."/>
            <person name="Bristow J."/>
            <person name="Eisen J.A."/>
            <person name="Markowitz V."/>
            <person name="Hugenholtz P."/>
            <person name="Kyrpides N.C."/>
            <person name="Klenk H.P."/>
        </authorList>
    </citation>
    <scope>NUCLEOTIDE SEQUENCE [LARGE SCALE GENOMIC DNA]</scope>
    <source>
        <strain evidence="2">DSM 11571 / OCM 486 / SEBR 4847</strain>
    </source>
</reference>
<evidence type="ECO:0000313" key="2">
    <source>
        <dbReference type="Proteomes" id="UP000006565"/>
    </source>
</evidence>
<sequence precursor="true">MKWLVAAGLIMIISCGCVAFTDEAVGTWENKSLPLQEIMTIKSDGTYYMSDMDGNGLSGGTWVNIEDHYIFTPESGGEKMYAGITRGGRGQVFMIFDNITYLKI</sequence>
<accession>E1RF98</accession>
<evidence type="ECO:0000313" key="1">
    <source>
        <dbReference type="EMBL" id="ADN35046.1"/>
    </source>
</evidence>